<dbReference type="GO" id="GO:1990351">
    <property type="term" value="C:transporter complex"/>
    <property type="evidence" value="ECO:0007669"/>
    <property type="project" value="TreeGrafter"/>
</dbReference>
<gene>
    <name evidence="4" type="ORF">MNBD_GAMMA22-1520</name>
</gene>
<dbReference type="PROSITE" id="PS51257">
    <property type="entry name" value="PROKAR_LIPOPROTEIN"/>
    <property type="match status" value="1"/>
</dbReference>
<dbReference type="HAMAP" id="MF_01186">
    <property type="entry name" value="LPS_assembly_LptE"/>
    <property type="match status" value="1"/>
</dbReference>
<dbReference type="Pfam" id="PF04390">
    <property type="entry name" value="LptE"/>
    <property type="match status" value="1"/>
</dbReference>
<evidence type="ECO:0000256" key="2">
    <source>
        <dbReference type="ARBA" id="ARBA00023136"/>
    </source>
</evidence>
<keyword evidence="3" id="KW-0998">Cell outer membrane</keyword>
<evidence type="ECO:0000256" key="3">
    <source>
        <dbReference type="ARBA" id="ARBA00023237"/>
    </source>
</evidence>
<sequence>MKNLLNVNRVIIFLVLSSLLLSSCGFRLRGAIVVPDIMEQVYVDGDFSANDLGKVLFRRLTQVGVNRVAQKELARSILRITNNSFIRRVLTVDSATKASAYKLDIVIGFEVEDKEGKIVLKNQQVRQTREYNVDQLNALASGDQENRLKLEMIQFIVNQILTRMSIVLKKY</sequence>
<evidence type="ECO:0008006" key="5">
    <source>
        <dbReference type="Google" id="ProtNLM"/>
    </source>
</evidence>
<proteinExistence type="inferred from homology"/>
<dbReference type="GO" id="GO:0043165">
    <property type="term" value="P:Gram-negative-bacterium-type cell outer membrane assembly"/>
    <property type="evidence" value="ECO:0007669"/>
    <property type="project" value="InterPro"/>
</dbReference>
<name>A0A3B1A5P9_9ZZZZ</name>
<evidence type="ECO:0000313" key="4">
    <source>
        <dbReference type="EMBL" id="VAW99401.1"/>
    </source>
</evidence>
<dbReference type="GO" id="GO:0001530">
    <property type="term" value="F:lipopolysaccharide binding"/>
    <property type="evidence" value="ECO:0007669"/>
    <property type="project" value="TreeGrafter"/>
</dbReference>
<keyword evidence="2" id="KW-0472">Membrane</keyword>
<dbReference type="GO" id="GO:0019867">
    <property type="term" value="C:outer membrane"/>
    <property type="evidence" value="ECO:0007669"/>
    <property type="project" value="InterPro"/>
</dbReference>
<dbReference type="Gene3D" id="3.30.160.150">
    <property type="entry name" value="Lipoprotein like domain"/>
    <property type="match status" value="1"/>
</dbReference>
<protein>
    <recommendedName>
        <fullName evidence="5">LPS-assembly lipoprotein LptE</fullName>
    </recommendedName>
</protein>
<evidence type="ECO:0000256" key="1">
    <source>
        <dbReference type="ARBA" id="ARBA00022729"/>
    </source>
</evidence>
<organism evidence="4">
    <name type="scientific">hydrothermal vent metagenome</name>
    <dbReference type="NCBI Taxonomy" id="652676"/>
    <lineage>
        <taxon>unclassified sequences</taxon>
        <taxon>metagenomes</taxon>
        <taxon>ecological metagenomes</taxon>
    </lineage>
</organism>
<keyword evidence="1" id="KW-0732">Signal</keyword>
<dbReference type="PANTHER" id="PTHR38098:SF1">
    <property type="entry name" value="LPS-ASSEMBLY LIPOPROTEIN LPTE"/>
    <property type="match status" value="1"/>
</dbReference>
<dbReference type="InterPro" id="IPR007485">
    <property type="entry name" value="LPS_assembly_LptE"/>
</dbReference>
<dbReference type="GO" id="GO:0015920">
    <property type="term" value="P:lipopolysaccharide transport"/>
    <property type="evidence" value="ECO:0007669"/>
    <property type="project" value="TreeGrafter"/>
</dbReference>
<dbReference type="AlphaFoldDB" id="A0A3B1A5P9"/>
<dbReference type="PANTHER" id="PTHR38098">
    <property type="entry name" value="LPS-ASSEMBLY LIPOPROTEIN LPTE"/>
    <property type="match status" value="1"/>
</dbReference>
<reference evidence="4" key="1">
    <citation type="submission" date="2018-06" db="EMBL/GenBank/DDBJ databases">
        <authorList>
            <person name="Zhirakovskaya E."/>
        </authorList>
    </citation>
    <scope>NUCLEOTIDE SEQUENCE</scope>
</reference>
<dbReference type="EMBL" id="UOFS01000039">
    <property type="protein sequence ID" value="VAW99401.1"/>
    <property type="molecule type" value="Genomic_DNA"/>
</dbReference>
<accession>A0A3B1A5P9</accession>